<dbReference type="PANTHER" id="PTHR12521:SF0">
    <property type="entry name" value="ADP-RIBOSE GLYCOHYDROLASE OARD1"/>
    <property type="match status" value="1"/>
</dbReference>
<accession>A0A150INV6</accession>
<dbReference type="GO" id="GO:0140291">
    <property type="term" value="P:peptidyl-glutamate ADP-deribosylation"/>
    <property type="evidence" value="ECO:0007669"/>
    <property type="project" value="TreeGrafter"/>
</dbReference>
<dbReference type="AlphaFoldDB" id="A0A150INV6"/>
<evidence type="ECO:0000313" key="2">
    <source>
        <dbReference type="Proteomes" id="UP000091929"/>
    </source>
</evidence>
<evidence type="ECO:0008006" key="3">
    <source>
        <dbReference type="Google" id="ProtNLM"/>
    </source>
</evidence>
<dbReference type="EMBL" id="LNGF01000054">
    <property type="protein sequence ID" value="KYC46637.1"/>
    <property type="molecule type" value="Genomic_DNA"/>
</dbReference>
<dbReference type="InterPro" id="IPR050892">
    <property type="entry name" value="ADP-ribose_metab_enzymes"/>
</dbReference>
<reference evidence="1 2" key="1">
    <citation type="journal article" date="2016" name="ISME J.">
        <title>Chasing the elusive Euryarchaeota class WSA2: genomes reveal a uniquely fastidious methyl-reducing methanogen.</title>
        <authorList>
            <person name="Nobu M.K."/>
            <person name="Narihiro T."/>
            <person name="Kuroda K."/>
            <person name="Mei R."/>
            <person name="Liu W.T."/>
        </authorList>
    </citation>
    <scope>NUCLEOTIDE SEQUENCE [LARGE SCALE GENOMIC DNA]</scope>
    <source>
        <strain evidence="1">B15fssc0709_Meth_Bin003</strain>
    </source>
</reference>
<gene>
    <name evidence="1" type="ORF">APG11_01757</name>
</gene>
<dbReference type="Proteomes" id="UP000091929">
    <property type="component" value="Unassembled WGS sequence"/>
</dbReference>
<dbReference type="SUPFAM" id="SSF52949">
    <property type="entry name" value="Macro domain-like"/>
    <property type="match status" value="1"/>
</dbReference>
<organism evidence="1 2">
    <name type="scientific">Candidatus Methanofastidiosum methylothiophilum</name>
    <dbReference type="NCBI Taxonomy" id="1705564"/>
    <lineage>
        <taxon>Archaea</taxon>
        <taxon>Methanobacteriati</taxon>
        <taxon>Methanobacteriota</taxon>
        <taxon>Stenosarchaea group</taxon>
        <taxon>Candidatus Methanofastidiosia</taxon>
        <taxon>Candidatus Methanofastidiosales</taxon>
        <taxon>Candidatus Methanofastidiosaceae</taxon>
        <taxon>Candidatus Methanofastidiosum</taxon>
    </lineage>
</organism>
<comment type="caution">
    <text evidence="1">The sequence shown here is derived from an EMBL/GenBank/DDBJ whole genome shotgun (WGS) entry which is preliminary data.</text>
</comment>
<dbReference type="Gene3D" id="3.40.220.10">
    <property type="entry name" value="Leucine Aminopeptidase, subunit E, domain 1"/>
    <property type="match status" value="1"/>
</dbReference>
<proteinExistence type="predicted"/>
<dbReference type="InterPro" id="IPR043472">
    <property type="entry name" value="Macro_dom-like"/>
</dbReference>
<protein>
    <recommendedName>
        <fullName evidence="3">Macro domain-containing protein</fullName>
    </recommendedName>
</protein>
<dbReference type="PANTHER" id="PTHR12521">
    <property type="entry name" value="PROTEIN C6ORF130"/>
    <property type="match status" value="1"/>
</dbReference>
<name>A0A150INV6_9EURY</name>
<evidence type="ECO:0000313" key="1">
    <source>
        <dbReference type="EMBL" id="KYC46637.1"/>
    </source>
</evidence>
<sequence>MKECKGDLWDSGCRYTAVTTNGIIKKDGSLVMGAGVAKQAALRYPGLPRILAVHVRKNGNVPCIVPEYRIISFPTKYNWKDPSDLSLIIESARKIADILPIDFSCGLSKPGCGNGGLQWKQVKPLIEDILDDRFTVFSL</sequence>